<dbReference type="Proteomes" id="UP001302349">
    <property type="component" value="Chromosome"/>
</dbReference>
<gene>
    <name evidence="1" type="ORF">RT717_08300</name>
</gene>
<evidence type="ECO:0000313" key="1">
    <source>
        <dbReference type="EMBL" id="WOK08636.1"/>
    </source>
</evidence>
<name>A0ABZ0IVJ8_9BACT</name>
<dbReference type="EMBL" id="CP136051">
    <property type="protein sequence ID" value="WOK08636.1"/>
    <property type="molecule type" value="Genomic_DNA"/>
</dbReference>
<dbReference type="InterPro" id="IPR034660">
    <property type="entry name" value="DinB/YfiT-like"/>
</dbReference>
<accession>A0ABZ0IVJ8</accession>
<dbReference type="SUPFAM" id="SSF109854">
    <property type="entry name" value="DinB/YfiT-like putative metalloenzymes"/>
    <property type="match status" value="1"/>
</dbReference>
<protein>
    <submittedName>
        <fullName evidence="1">DUF1572 family protein</fullName>
    </submittedName>
</protein>
<proteinExistence type="predicted"/>
<sequence>MSYLTSVKKEFLRYKGLGDKAMAQVPDEALHWQYNEESNSIATTVKHIWGNMLSRWTNFLTEDGEKEWRQRDQEFEEDKATRAEVLARWEEGWACLFTALEALKEEDLNRTVYIRAEAHTVMEAINRQLAHYPYHVGQIVYLARMQAGDKWTSLSIARNKSDEFNREKFGRK</sequence>
<reference evidence="1 2" key="1">
    <citation type="journal article" date="2023" name="Microbiol. Resour. Announc.">
        <title>Complete Genome Sequence of Imperialibacter roseus strain P4T.</title>
        <authorList>
            <person name="Tizabi D.R."/>
            <person name="Bachvaroff T."/>
            <person name="Hill R.T."/>
        </authorList>
    </citation>
    <scope>NUCLEOTIDE SEQUENCE [LARGE SCALE GENOMIC DNA]</scope>
    <source>
        <strain evidence="1 2">P4T</strain>
    </source>
</reference>
<keyword evidence="2" id="KW-1185">Reference proteome</keyword>
<organism evidence="1 2">
    <name type="scientific">Imperialibacter roseus</name>
    <dbReference type="NCBI Taxonomy" id="1324217"/>
    <lineage>
        <taxon>Bacteria</taxon>
        <taxon>Pseudomonadati</taxon>
        <taxon>Bacteroidota</taxon>
        <taxon>Cytophagia</taxon>
        <taxon>Cytophagales</taxon>
        <taxon>Flammeovirgaceae</taxon>
        <taxon>Imperialibacter</taxon>
    </lineage>
</organism>
<dbReference type="RefSeq" id="WP_317491271.1">
    <property type="nucleotide sequence ID" value="NZ_CP136051.1"/>
</dbReference>
<evidence type="ECO:0000313" key="2">
    <source>
        <dbReference type="Proteomes" id="UP001302349"/>
    </source>
</evidence>
<dbReference type="InterPro" id="IPR011466">
    <property type="entry name" value="DUF1572"/>
</dbReference>
<dbReference type="Gene3D" id="1.20.120.450">
    <property type="entry name" value="dinb family like domain"/>
    <property type="match status" value="1"/>
</dbReference>
<dbReference type="Pfam" id="PF07609">
    <property type="entry name" value="DUF1572"/>
    <property type="match status" value="1"/>
</dbReference>